<name>A0A7S3LRS3_9STRA</name>
<sequence>MEATTEELKGRNEGDMVESEKRFLLADDLEKFTLPEDLKDFFPEGHRNKFHAWIDVYLDIVKQRKDKYYDKVKTLALIESVDKMTSNFTQLLERARQCKNALTSKDFTYTGIMDDFIHTTEEFNKELDITIKSLLDNYDQFVKKHLETVTSDSGLIMRKDDVTMDLQECFFLKHITNDYYQIEKEAQRVKDNRTRRLSFRVTKTMKDAMHSTTEGIKKLPQMFRTSSGKTLESEPSKQEMENHKEPEPEKQMIQKEDKAVGKDEVENFYETVDTEQKYEQA</sequence>
<accession>A0A7S3LRS3</accession>
<protein>
    <submittedName>
        <fullName evidence="2">Uncharacterized protein</fullName>
    </submittedName>
</protein>
<dbReference type="EMBL" id="HBIN01012432">
    <property type="protein sequence ID" value="CAE0439134.1"/>
    <property type="molecule type" value="Transcribed_RNA"/>
</dbReference>
<evidence type="ECO:0000313" key="2">
    <source>
        <dbReference type="EMBL" id="CAE0439134.1"/>
    </source>
</evidence>
<dbReference type="AlphaFoldDB" id="A0A7S3LRS3"/>
<gene>
    <name evidence="2" type="ORF">ASTO00021_LOCUS9358</name>
</gene>
<proteinExistence type="predicted"/>
<reference evidence="2" key="1">
    <citation type="submission" date="2021-01" db="EMBL/GenBank/DDBJ databases">
        <authorList>
            <person name="Corre E."/>
            <person name="Pelletier E."/>
            <person name="Niang G."/>
            <person name="Scheremetjew M."/>
            <person name="Finn R."/>
            <person name="Kale V."/>
            <person name="Holt S."/>
            <person name="Cochrane G."/>
            <person name="Meng A."/>
            <person name="Brown T."/>
            <person name="Cohen L."/>
        </authorList>
    </citation>
    <scope>NUCLEOTIDE SEQUENCE</scope>
    <source>
        <strain evidence="2">GSBS06</strain>
    </source>
</reference>
<feature type="region of interest" description="Disordered" evidence="1">
    <location>
        <begin position="210"/>
        <end position="262"/>
    </location>
</feature>
<evidence type="ECO:0000256" key="1">
    <source>
        <dbReference type="SAM" id="MobiDB-lite"/>
    </source>
</evidence>
<feature type="compositionally biased region" description="Basic and acidic residues" evidence="1">
    <location>
        <begin position="231"/>
        <end position="262"/>
    </location>
</feature>
<organism evidence="2">
    <name type="scientific">Aplanochytrium stocchinoi</name>
    <dbReference type="NCBI Taxonomy" id="215587"/>
    <lineage>
        <taxon>Eukaryota</taxon>
        <taxon>Sar</taxon>
        <taxon>Stramenopiles</taxon>
        <taxon>Bigyra</taxon>
        <taxon>Labyrinthulomycetes</taxon>
        <taxon>Thraustochytrida</taxon>
        <taxon>Thraustochytriidae</taxon>
        <taxon>Aplanochytrium</taxon>
    </lineage>
</organism>